<feature type="transmembrane region" description="Helical" evidence="1">
    <location>
        <begin position="301"/>
        <end position="322"/>
    </location>
</feature>
<proteinExistence type="predicted"/>
<feature type="transmembrane region" description="Helical" evidence="1">
    <location>
        <begin position="242"/>
        <end position="262"/>
    </location>
</feature>
<protein>
    <submittedName>
        <fullName evidence="2">Polyketide antibiotic transporter</fullName>
    </submittedName>
</protein>
<feature type="transmembrane region" description="Helical" evidence="1">
    <location>
        <begin position="395"/>
        <end position="419"/>
    </location>
</feature>
<evidence type="ECO:0000256" key="1">
    <source>
        <dbReference type="SAM" id="Phobius"/>
    </source>
</evidence>
<dbReference type="RefSeq" id="WP_153684098.1">
    <property type="nucleotide sequence ID" value="NZ_WJIF01000003.1"/>
</dbReference>
<feature type="transmembrane region" description="Helical" evidence="1">
    <location>
        <begin position="127"/>
        <end position="150"/>
    </location>
</feature>
<feature type="transmembrane region" description="Helical" evidence="1">
    <location>
        <begin position="156"/>
        <end position="177"/>
    </location>
</feature>
<feature type="transmembrane region" description="Helical" evidence="1">
    <location>
        <begin position="439"/>
        <end position="459"/>
    </location>
</feature>
<comment type="caution">
    <text evidence="2">The sequence shown here is derived from an EMBL/GenBank/DDBJ whole genome shotgun (WGS) entry which is preliminary data.</text>
</comment>
<feature type="transmembrane region" description="Helical" evidence="1">
    <location>
        <begin position="20"/>
        <end position="41"/>
    </location>
</feature>
<reference evidence="2 3" key="1">
    <citation type="submission" date="2019-10" db="EMBL/GenBank/DDBJ databases">
        <authorList>
            <person name="Nie G."/>
            <person name="Ming H."/>
            <person name="Yi B."/>
        </authorList>
    </citation>
    <scope>NUCLEOTIDE SEQUENCE [LARGE SCALE GENOMIC DNA]</scope>
    <source>
        <strain evidence="2 3">CFH 90414</strain>
    </source>
</reference>
<keyword evidence="1" id="KW-0472">Membrane</keyword>
<feature type="transmembrane region" description="Helical" evidence="1">
    <location>
        <begin position="184"/>
        <end position="204"/>
    </location>
</feature>
<feature type="transmembrane region" description="Helical" evidence="1">
    <location>
        <begin position="348"/>
        <end position="370"/>
    </location>
</feature>
<accession>A0A6I2F2C4</accession>
<name>A0A6I2F2C4_9MICO</name>
<sequence length="539" mass="55031">MSTLPALLGQRLRRDWLQLVLWIAGIAALGGVAASAVTTTFGDETERAGVLALTATAPAILIFRGTPNGADAGPFAFFLIFAFLALMAGLMSTFLAVRHTRAEEEQGRAELVGATPAGRVLPTVATVVHGVLANAVVGLAVAGAFIAGGFEVAGSLTTGAATAATGVAFLAFGLFAAQLFRTSRAANTCSVAFVLGAYVVRGIGDATGTYSDDGQHVTPSWVSWLSPIGWAQRTEAFAEDDLVPLLLPLGFAVLLVGLVFAFQSVRDQGASVLAGGRGRATAGPVLSSGTGLAWELSRGAIIAWAVGALATGLLATSLTPLIDQIGTEVPAVAQTLEQMNPGGSLGQALTATFFSIVGILAAAAALQVVIRARQEEAHGTAELLLAVPLSRTRWLVGYLVIGALAIAAILVTAALGAVIGAQRADDPAQAAGDAIEAALAQFPAALLFLAIGLVLFVYLPRLTIALSWAALGALAVLGVFGDLLAPPEWMADLSPFTHSPIPIGDDIDWTGGFWMLGLAAAGSVVAVWSMRRRELAPGG</sequence>
<evidence type="ECO:0000313" key="2">
    <source>
        <dbReference type="EMBL" id="MRG59645.1"/>
    </source>
</evidence>
<dbReference type="Proteomes" id="UP000431080">
    <property type="component" value="Unassembled WGS sequence"/>
</dbReference>
<feature type="transmembrane region" description="Helical" evidence="1">
    <location>
        <begin position="466"/>
        <end position="485"/>
    </location>
</feature>
<keyword evidence="1" id="KW-1133">Transmembrane helix</keyword>
<dbReference type="EMBL" id="WJIF01000003">
    <property type="protein sequence ID" value="MRG59645.1"/>
    <property type="molecule type" value="Genomic_DNA"/>
</dbReference>
<keyword evidence="1" id="KW-0812">Transmembrane</keyword>
<organism evidence="2 3">
    <name type="scientific">Agromyces agglutinans</name>
    <dbReference type="NCBI Taxonomy" id="2662258"/>
    <lineage>
        <taxon>Bacteria</taxon>
        <taxon>Bacillati</taxon>
        <taxon>Actinomycetota</taxon>
        <taxon>Actinomycetes</taxon>
        <taxon>Micrococcales</taxon>
        <taxon>Microbacteriaceae</taxon>
        <taxon>Agromyces</taxon>
    </lineage>
</organism>
<evidence type="ECO:0000313" key="3">
    <source>
        <dbReference type="Proteomes" id="UP000431080"/>
    </source>
</evidence>
<gene>
    <name evidence="2" type="ORF">GE115_07135</name>
</gene>
<dbReference type="AlphaFoldDB" id="A0A6I2F2C4"/>
<keyword evidence="3" id="KW-1185">Reference proteome</keyword>
<feature type="transmembrane region" description="Helical" evidence="1">
    <location>
        <begin position="512"/>
        <end position="530"/>
    </location>
</feature>
<feature type="transmembrane region" description="Helical" evidence="1">
    <location>
        <begin position="72"/>
        <end position="97"/>
    </location>
</feature>